<comment type="similarity">
    <text evidence="2">Belongs to the histone deacetylase family.</text>
</comment>
<dbReference type="InterPro" id="IPR023696">
    <property type="entry name" value="Ureohydrolase_dom_sf"/>
</dbReference>
<dbReference type="EC" id="3.5.1.98" evidence="3"/>
<keyword evidence="7" id="KW-0805">Transcription regulation</keyword>
<evidence type="ECO:0000256" key="11">
    <source>
        <dbReference type="ARBA" id="ARBA00059784"/>
    </source>
</evidence>
<dbReference type="Pfam" id="PF00850">
    <property type="entry name" value="Hist_deacetyl"/>
    <property type="match status" value="1"/>
</dbReference>
<dbReference type="GO" id="GO:0000118">
    <property type="term" value="C:histone deacetylase complex"/>
    <property type="evidence" value="ECO:0007669"/>
    <property type="project" value="TreeGrafter"/>
</dbReference>
<organism evidence="16 17">
    <name type="scientific">Geodia barretti</name>
    <name type="common">Barrett's horny sponge</name>
    <dbReference type="NCBI Taxonomy" id="519541"/>
    <lineage>
        <taxon>Eukaryota</taxon>
        <taxon>Metazoa</taxon>
        <taxon>Porifera</taxon>
        <taxon>Demospongiae</taxon>
        <taxon>Heteroscleromorpha</taxon>
        <taxon>Tetractinellida</taxon>
        <taxon>Astrophorina</taxon>
        <taxon>Geodiidae</taxon>
        <taxon>Geodia</taxon>
    </lineage>
</organism>
<accession>A0AA35TQ55</accession>
<dbReference type="SUPFAM" id="SSF52768">
    <property type="entry name" value="Arginase/deacetylase"/>
    <property type="match status" value="1"/>
</dbReference>
<dbReference type="InterPro" id="IPR023801">
    <property type="entry name" value="His_deacetylse_dom"/>
</dbReference>
<evidence type="ECO:0000256" key="12">
    <source>
        <dbReference type="ARBA" id="ARBA00065154"/>
    </source>
</evidence>
<feature type="domain" description="Histone deacetylase" evidence="15">
    <location>
        <begin position="53"/>
        <end position="335"/>
    </location>
</feature>
<evidence type="ECO:0000256" key="5">
    <source>
        <dbReference type="ARBA" id="ARBA00022801"/>
    </source>
</evidence>
<keyword evidence="6" id="KW-0156">Chromatin regulator</keyword>
<evidence type="ECO:0000256" key="3">
    <source>
        <dbReference type="ARBA" id="ARBA00012111"/>
    </source>
</evidence>
<comment type="catalytic activity">
    <reaction evidence="10">
        <text>N(6)-acetyl-L-lysyl-[histone] + H2O = L-lysyl-[histone] + acetate</text>
        <dbReference type="Rhea" id="RHEA:58196"/>
        <dbReference type="Rhea" id="RHEA-COMP:9845"/>
        <dbReference type="Rhea" id="RHEA-COMP:11338"/>
        <dbReference type="ChEBI" id="CHEBI:15377"/>
        <dbReference type="ChEBI" id="CHEBI:29969"/>
        <dbReference type="ChEBI" id="CHEBI:30089"/>
        <dbReference type="ChEBI" id="CHEBI:61930"/>
        <dbReference type="EC" id="3.5.1.98"/>
    </reaction>
</comment>
<proteinExistence type="inferred from homology"/>
<evidence type="ECO:0000259" key="15">
    <source>
        <dbReference type="Pfam" id="PF00850"/>
    </source>
</evidence>
<evidence type="ECO:0000256" key="7">
    <source>
        <dbReference type="ARBA" id="ARBA00023015"/>
    </source>
</evidence>
<name>A0AA35TQ55_GEOBA</name>
<protein>
    <recommendedName>
        <fullName evidence="13">Histone deacetylase 11</fullName>
        <ecNumber evidence="3">3.5.1.98</ecNumber>
    </recommendedName>
</protein>
<feature type="region of interest" description="Disordered" evidence="14">
    <location>
        <begin position="1"/>
        <end position="22"/>
    </location>
</feature>
<dbReference type="GO" id="GO:0040029">
    <property type="term" value="P:epigenetic regulation of gene expression"/>
    <property type="evidence" value="ECO:0007669"/>
    <property type="project" value="TreeGrafter"/>
</dbReference>
<evidence type="ECO:0000256" key="6">
    <source>
        <dbReference type="ARBA" id="ARBA00022853"/>
    </source>
</evidence>
<dbReference type="InterPro" id="IPR044150">
    <property type="entry name" value="HDAC_classIV"/>
</dbReference>
<gene>
    <name evidence="16" type="ORF">GBAR_LOCUS28658</name>
</gene>
<dbReference type="Gene3D" id="3.40.800.20">
    <property type="entry name" value="Histone deacetylase domain"/>
    <property type="match status" value="1"/>
</dbReference>
<comment type="subunit">
    <text evidence="12">Interacts with HDAC6.</text>
</comment>
<dbReference type="EMBL" id="CASHTH010004010">
    <property type="protein sequence ID" value="CAI8052393.1"/>
    <property type="molecule type" value="Genomic_DNA"/>
</dbReference>
<dbReference type="PANTHER" id="PTHR10625:SF23">
    <property type="entry name" value="HISTONE DEACETYLASE 11"/>
    <property type="match status" value="1"/>
</dbReference>
<evidence type="ECO:0000256" key="14">
    <source>
        <dbReference type="SAM" id="MobiDB-lite"/>
    </source>
</evidence>
<dbReference type="CDD" id="cd09993">
    <property type="entry name" value="HDAC_classIV"/>
    <property type="match status" value="1"/>
</dbReference>
<keyword evidence="17" id="KW-1185">Reference proteome</keyword>
<reference evidence="16" key="1">
    <citation type="submission" date="2023-03" db="EMBL/GenBank/DDBJ databases">
        <authorList>
            <person name="Steffen K."/>
            <person name="Cardenas P."/>
        </authorList>
    </citation>
    <scope>NUCLEOTIDE SEQUENCE</scope>
</reference>
<dbReference type="PRINTS" id="PR01270">
    <property type="entry name" value="HDASUPER"/>
</dbReference>
<evidence type="ECO:0000256" key="8">
    <source>
        <dbReference type="ARBA" id="ARBA00023163"/>
    </source>
</evidence>
<evidence type="ECO:0000256" key="4">
    <source>
        <dbReference type="ARBA" id="ARBA00022491"/>
    </source>
</evidence>
<evidence type="ECO:0000313" key="17">
    <source>
        <dbReference type="Proteomes" id="UP001174909"/>
    </source>
</evidence>
<dbReference type="InterPro" id="IPR037138">
    <property type="entry name" value="His_deacetylse_dom_sf"/>
</dbReference>
<comment type="subcellular location">
    <subcellularLocation>
        <location evidence="1">Nucleus</location>
    </subcellularLocation>
</comment>
<comment type="function">
    <text evidence="11">Responsible for the deacetylation of lysine residues on the N-terminal part of the core histones (H2A, H2B, H3 and H4). Histone deacetylation gives a tag for epigenetic repression and plays an important role in transcriptional regulation, cell cycle progression and developmental events. Histone deacetylases act via the formation of large multiprotein complexes.</text>
</comment>
<dbReference type="Proteomes" id="UP001174909">
    <property type="component" value="Unassembled WGS sequence"/>
</dbReference>
<evidence type="ECO:0000256" key="13">
    <source>
        <dbReference type="ARBA" id="ARBA00072450"/>
    </source>
</evidence>
<evidence type="ECO:0000313" key="16">
    <source>
        <dbReference type="EMBL" id="CAI8052393.1"/>
    </source>
</evidence>
<evidence type="ECO:0000256" key="10">
    <source>
        <dbReference type="ARBA" id="ARBA00048287"/>
    </source>
</evidence>
<evidence type="ECO:0000256" key="2">
    <source>
        <dbReference type="ARBA" id="ARBA00005947"/>
    </source>
</evidence>
<keyword evidence="5" id="KW-0378">Hydrolase</keyword>
<evidence type="ECO:0000256" key="1">
    <source>
        <dbReference type="ARBA" id="ARBA00004123"/>
    </source>
</evidence>
<dbReference type="GO" id="GO:0141221">
    <property type="term" value="F:histone deacetylase activity, hydrolytic mechanism"/>
    <property type="evidence" value="ECO:0007669"/>
    <property type="project" value="UniProtKB-EC"/>
</dbReference>
<dbReference type="PANTHER" id="PTHR10625">
    <property type="entry name" value="HISTONE DEACETYLASE HDAC1-RELATED"/>
    <property type="match status" value="1"/>
</dbReference>
<dbReference type="InterPro" id="IPR000286">
    <property type="entry name" value="HDACs"/>
</dbReference>
<dbReference type="AlphaFoldDB" id="A0AA35TQ55"/>
<comment type="caution">
    <text evidence="16">The sequence shown here is derived from an EMBL/GenBank/DDBJ whole genome shotgun (WGS) entry which is preliminary data.</text>
</comment>
<sequence length="376" mass="42000">MGGAQSQEEEPTPSEAGGDTPGIYEIAELEPRQWPIVYSSQYNIGFMGLQRLHPFDSAKWGKIFDHLQEAGMIKGKEDILEPREITKRELQMVHTEEYLESLTSSMNVAMVVEVPPVAILPNFVVQSKLLRPFRFQTAGTIMAGKLAIERGWAINIGGGFHHCSSNSGGGFCAYADITLAVKYMFNHIDGVKKAMIVDFDAHQGNGHERDFLGDERVFILDMYNRLIYPGDNFAKQAIKRKVELNHHTTDQVYLENIRRHLPAVLDEFDPDVVVYNAGTDILEGDRLGNLDITPEGVMERDRLVFTEVRKKRGKPIFMLTSGGYQRNNARVIADSILGLHREKLISNPLEDSHVTSELREQGASLAQGSGGNEGET</sequence>
<evidence type="ECO:0000256" key="9">
    <source>
        <dbReference type="ARBA" id="ARBA00023242"/>
    </source>
</evidence>
<keyword evidence="4" id="KW-0678">Repressor</keyword>
<keyword evidence="8" id="KW-0804">Transcription</keyword>
<keyword evidence="9" id="KW-0539">Nucleus</keyword>
<dbReference type="FunFam" id="3.40.800.20:FF:000009">
    <property type="entry name" value="Histone deacetylase 11"/>
    <property type="match status" value="1"/>
</dbReference>